<organism evidence="3 4">
    <name type="scientific">Paracidovorax wautersii</name>
    <dbReference type="NCBI Taxonomy" id="1177982"/>
    <lineage>
        <taxon>Bacteria</taxon>
        <taxon>Pseudomonadati</taxon>
        <taxon>Pseudomonadota</taxon>
        <taxon>Betaproteobacteria</taxon>
        <taxon>Burkholderiales</taxon>
        <taxon>Comamonadaceae</taxon>
        <taxon>Paracidovorax</taxon>
    </lineage>
</organism>
<keyword evidence="4" id="KW-1185">Reference proteome</keyword>
<name>A0A1I2AKZ5_9BURK</name>
<dbReference type="Proteomes" id="UP000199119">
    <property type="component" value="Unassembled WGS sequence"/>
</dbReference>
<dbReference type="PROSITE" id="PS51318">
    <property type="entry name" value="TAT"/>
    <property type="match status" value="1"/>
</dbReference>
<reference evidence="4" key="1">
    <citation type="submission" date="2016-10" db="EMBL/GenBank/DDBJ databases">
        <authorList>
            <person name="Varghese N."/>
            <person name="Submissions S."/>
        </authorList>
    </citation>
    <scope>NUCLEOTIDE SEQUENCE [LARGE SCALE GENOMIC DNA]</scope>
    <source>
        <strain evidence="4">DSM 27981</strain>
    </source>
</reference>
<keyword evidence="3" id="KW-0675">Receptor</keyword>
<dbReference type="PANTHER" id="PTHR42928">
    <property type="entry name" value="TRICARBOXYLATE-BINDING PROTEIN"/>
    <property type="match status" value="1"/>
</dbReference>
<evidence type="ECO:0000256" key="2">
    <source>
        <dbReference type="SAM" id="SignalP"/>
    </source>
</evidence>
<accession>A0A1I2AKZ5</accession>
<dbReference type="Pfam" id="PF03401">
    <property type="entry name" value="TctC"/>
    <property type="match status" value="1"/>
</dbReference>
<dbReference type="InterPro" id="IPR006311">
    <property type="entry name" value="TAT_signal"/>
</dbReference>
<comment type="similarity">
    <text evidence="1">Belongs to the UPF0065 (bug) family.</text>
</comment>
<dbReference type="SUPFAM" id="SSF53850">
    <property type="entry name" value="Periplasmic binding protein-like II"/>
    <property type="match status" value="1"/>
</dbReference>
<evidence type="ECO:0000313" key="3">
    <source>
        <dbReference type="EMBL" id="SFE44218.1"/>
    </source>
</evidence>
<feature type="signal peptide" evidence="2">
    <location>
        <begin position="1"/>
        <end position="44"/>
    </location>
</feature>
<dbReference type="EMBL" id="FONX01000002">
    <property type="protein sequence ID" value="SFE44218.1"/>
    <property type="molecule type" value="Genomic_DNA"/>
</dbReference>
<dbReference type="InterPro" id="IPR042100">
    <property type="entry name" value="Bug_dom1"/>
</dbReference>
<dbReference type="PANTHER" id="PTHR42928:SF5">
    <property type="entry name" value="BLR1237 PROTEIN"/>
    <property type="match status" value="1"/>
</dbReference>
<dbReference type="PIRSF" id="PIRSF017082">
    <property type="entry name" value="YflP"/>
    <property type="match status" value="1"/>
</dbReference>
<keyword evidence="2" id="KW-0732">Signal</keyword>
<dbReference type="Gene3D" id="3.40.190.10">
    <property type="entry name" value="Periplasmic binding protein-like II"/>
    <property type="match status" value="1"/>
</dbReference>
<dbReference type="Gene3D" id="3.40.190.150">
    <property type="entry name" value="Bordetella uptake gene, domain 1"/>
    <property type="match status" value="1"/>
</dbReference>
<dbReference type="STRING" id="1177982.SAMN04489711_10268"/>
<sequence>MTNRATPATATSAAAAASTAAIARRGLLALAATAACALPLASQAQPAPAAWPTKPVRIITPFPVGGGPDGVARLVADRLSRAWGQPVTVDNRPGGNGFIAIDAFKRGAKDGTDMIVLDNVHLAAYPSLFKKLPYDPVKDFDPLLPLFKGYFFFTVASNSPYRSVGDLIADAKAHPGKLNYGSWSVGNPVHLGSELFESMTGTQMEHVVYKETTQLYTSVSTGDLAFALGTAATAGPLQRAGKLRFLAIAAPQRSASYPDVPTVAESGGPKGFEVIGWNAIAVPPGLPAAVTDKIKRDVEDALKAPEVLEKFKSFAYEPFPTTRAQFNQFIQSESQRFGDVIRKANVTLD</sequence>
<feature type="chain" id="PRO_5011560656" evidence="2">
    <location>
        <begin position="45"/>
        <end position="349"/>
    </location>
</feature>
<gene>
    <name evidence="3" type="ORF">SAMN04489711_10268</name>
</gene>
<proteinExistence type="inferred from homology"/>
<dbReference type="CDD" id="cd07012">
    <property type="entry name" value="PBP2_Bug_TTT"/>
    <property type="match status" value="1"/>
</dbReference>
<dbReference type="InterPro" id="IPR005064">
    <property type="entry name" value="BUG"/>
</dbReference>
<evidence type="ECO:0000256" key="1">
    <source>
        <dbReference type="ARBA" id="ARBA00006987"/>
    </source>
</evidence>
<protein>
    <submittedName>
        <fullName evidence="3">Tripartite-type tricarboxylate transporter, receptor component TctC</fullName>
    </submittedName>
</protein>
<evidence type="ECO:0000313" key="4">
    <source>
        <dbReference type="Proteomes" id="UP000199119"/>
    </source>
</evidence>
<dbReference type="AlphaFoldDB" id="A0A1I2AKZ5"/>
<dbReference type="RefSeq" id="WP_092937446.1">
    <property type="nucleotide sequence ID" value="NZ_FONX01000002.1"/>
</dbReference>
<dbReference type="OrthoDB" id="8678477at2"/>